<dbReference type="PANTHER" id="PTHR44068">
    <property type="entry name" value="ZGC:194242"/>
    <property type="match status" value="1"/>
</dbReference>
<dbReference type="CDD" id="cd02440">
    <property type="entry name" value="AdoMet_MTases"/>
    <property type="match status" value="1"/>
</dbReference>
<dbReference type="EMBL" id="AP018005">
    <property type="protein sequence ID" value="BBB14978.1"/>
    <property type="molecule type" value="Genomic_DNA"/>
</dbReference>
<dbReference type="OrthoDB" id="529208at2"/>
<dbReference type="KEGG" id="rvi:RVIR1_04670"/>
<dbReference type="Gene3D" id="3.40.50.150">
    <property type="entry name" value="Vaccinia Virus protein VP39"/>
    <property type="match status" value="1"/>
</dbReference>
<proteinExistence type="predicted"/>
<dbReference type="InterPro" id="IPR050447">
    <property type="entry name" value="Erg6_SMT_methyltransf"/>
</dbReference>
<evidence type="ECO:0000313" key="3">
    <source>
        <dbReference type="EMBL" id="BBB14978.1"/>
    </source>
</evidence>
<gene>
    <name evidence="3" type="ORF">RVIR1_04670</name>
</gene>
<feature type="domain" description="Methyltransferase type 11" evidence="2">
    <location>
        <begin position="66"/>
        <end position="164"/>
    </location>
</feature>
<dbReference type="GO" id="GO:0008757">
    <property type="term" value="F:S-adenosylmethionine-dependent methyltransferase activity"/>
    <property type="evidence" value="ECO:0007669"/>
    <property type="project" value="InterPro"/>
</dbReference>
<dbReference type="PANTHER" id="PTHR44068:SF11">
    <property type="entry name" value="GERANYL DIPHOSPHATE 2-C-METHYLTRANSFERASE"/>
    <property type="match status" value="1"/>
</dbReference>
<protein>
    <submittedName>
        <fullName evidence="3">Methyltransferase type 11</fullName>
    </submittedName>
</protein>
<reference evidence="3 4" key="1">
    <citation type="submission" date="2017-03" db="EMBL/GenBank/DDBJ databases">
        <title>The genome sequence of Candidatus Rickettsiella viridis.</title>
        <authorList>
            <person name="Nikoh N."/>
            <person name="Tsuchida T."/>
            <person name="Yamaguchi K."/>
            <person name="Maeda T."/>
            <person name="Shigenobu S."/>
            <person name="Fukatsu T."/>
        </authorList>
    </citation>
    <scope>NUCLEOTIDE SEQUENCE [LARGE SCALE GENOMIC DNA]</scope>
    <source>
        <strain evidence="3 4">Ap-RA04</strain>
    </source>
</reference>
<sequence length="268" mass="30447">MYNPKNLIELYSGNDLATLFKGDFINFGYWKNVPTVISEYDVVEANKNLYHQVFQRLSLNAQDKILEIGSGHGGGCALLSSSHSIKFITGLDYLAAHTEHSQKKHSSLVKLGKLQFLQGAAESIPMPDSSINKIYTIEAFQHFNARHAIPEFYRVLSPNGKLVISTLFAKNKSCFEELLTLIPRPALLSDSSDGEIAALPEVLNLLEKYSFQNIKLENISQYVWLGYDTWVKQNDPSIWDMNWKIANEKGLLDYYIITANIKNKYKKF</sequence>
<evidence type="ECO:0000259" key="2">
    <source>
        <dbReference type="Pfam" id="PF08241"/>
    </source>
</evidence>
<organism evidence="3 4">
    <name type="scientific">Candidatus Rickettsiella viridis</name>
    <dbReference type="NCBI Taxonomy" id="676208"/>
    <lineage>
        <taxon>Bacteria</taxon>
        <taxon>Pseudomonadati</taxon>
        <taxon>Pseudomonadota</taxon>
        <taxon>Gammaproteobacteria</taxon>
        <taxon>Legionellales</taxon>
        <taxon>Coxiellaceae</taxon>
        <taxon>Rickettsiella</taxon>
    </lineage>
</organism>
<evidence type="ECO:0000256" key="1">
    <source>
        <dbReference type="ARBA" id="ARBA00022679"/>
    </source>
</evidence>
<dbReference type="GO" id="GO:0032259">
    <property type="term" value="P:methylation"/>
    <property type="evidence" value="ECO:0007669"/>
    <property type="project" value="UniProtKB-KW"/>
</dbReference>
<dbReference type="Pfam" id="PF08241">
    <property type="entry name" value="Methyltransf_11"/>
    <property type="match status" value="1"/>
</dbReference>
<accession>A0A2Z5UU31</accession>
<keyword evidence="4" id="KW-1185">Reference proteome</keyword>
<keyword evidence="3" id="KW-0489">Methyltransferase</keyword>
<dbReference type="AlphaFoldDB" id="A0A2Z5UU31"/>
<name>A0A2Z5UU31_9COXI</name>
<dbReference type="RefSeq" id="WP_126322480.1">
    <property type="nucleotide sequence ID" value="NZ_AP018005.1"/>
</dbReference>
<dbReference type="InterPro" id="IPR029063">
    <property type="entry name" value="SAM-dependent_MTases_sf"/>
</dbReference>
<evidence type="ECO:0000313" key="4">
    <source>
        <dbReference type="Proteomes" id="UP000282483"/>
    </source>
</evidence>
<dbReference type="SUPFAM" id="SSF53335">
    <property type="entry name" value="S-adenosyl-L-methionine-dependent methyltransferases"/>
    <property type="match status" value="1"/>
</dbReference>
<dbReference type="Proteomes" id="UP000282483">
    <property type="component" value="Chromosome"/>
</dbReference>
<dbReference type="InterPro" id="IPR013216">
    <property type="entry name" value="Methyltransf_11"/>
</dbReference>
<keyword evidence="1 3" id="KW-0808">Transferase</keyword>